<comment type="caution">
    <text evidence="1">The sequence shown here is derived from an EMBL/GenBank/DDBJ whole genome shotgun (WGS) entry which is preliminary data.</text>
</comment>
<accession>A0A0F9GZJ7</accession>
<evidence type="ECO:0000313" key="1">
    <source>
        <dbReference type="EMBL" id="KKL96121.1"/>
    </source>
</evidence>
<dbReference type="EMBL" id="LAZR01018515">
    <property type="protein sequence ID" value="KKL96121.1"/>
    <property type="molecule type" value="Genomic_DNA"/>
</dbReference>
<protein>
    <submittedName>
        <fullName evidence="1">Uncharacterized protein</fullName>
    </submittedName>
</protein>
<dbReference type="AlphaFoldDB" id="A0A0F9GZJ7"/>
<reference evidence="1" key="1">
    <citation type="journal article" date="2015" name="Nature">
        <title>Complex archaea that bridge the gap between prokaryotes and eukaryotes.</title>
        <authorList>
            <person name="Spang A."/>
            <person name="Saw J.H."/>
            <person name="Jorgensen S.L."/>
            <person name="Zaremba-Niedzwiedzka K."/>
            <person name="Martijn J."/>
            <person name="Lind A.E."/>
            <person name="van Eijk R."/>
            <person name="Schleper C."/>
            <person name="Guy L."/>
            <person name="Ettema T.J."/>
        </authorList>
    </citation>
    <scope>NUCLEOTIDE SEQUENCE</scope>
</reference>
<organism evidence="1">
    <name type="scientific">marine sediment metagenome</name>
    <dbReference type="NCBI Taxonomy" id="412755"/>
    <lineage>
        <taxon>unclassified sequences</taxon>
        <taxon>metagenomes</taxon>
        <taxon>ecological metagenomes</taxon>
    </lineage>
</organism>
<proteinExistence type="predicted"/>
<name>A0A0F9GZJ7_9ZZZZ</name>
<sequence length="97" mass="11133">MEGRKADTYDELLQALSGEFRLKAVAVRQCAGAGSRCTLCRREFVSGEMAVLVDWKNGDGKYCADRPACRKTFEQMREAQLEEQRRRELIEMVTLVR</sequence>
<gene>
    <name evidence="1" type="ORF">LCGC14_1847670</name>
</gene>